<feature type="compositionally biased region" description="Polar residues" evidence="1">
    <location>
        <begin position="423"/>
        <end position="440"/>
    </location>
</feature>
<dbReference type="InterPro" id="IPR038765">
    <property type="entry name" value="Papain-like_cys_pep_sf"/>
</dbReference>
<accession>A0A8S3QAX2</accession>
<comment type="caution">
    <text evidence="2">The sequence shown here is derived from an EMBL/GenBank/DDBJ whole genome shotgun (WGS) entry which is preliminary data.</text>
</comment>
<evidence type="ECO:0000313" key="3">
    <source>
        <dbReference type="Proteomes" id="UP000683360"/>
    </source>
</evidence>
<dbReference type="OrthoDB" id="10639293at2759"/>
<dbReference type="PANTHER" id="PTHR47456">
    <property type="entry name" value="PHD-TYPE DOMAIN-CONTAINING PROTEIN"/>
    <property type="match status" value="1"/>
</dbReference>
<dbReference type="PANTHER" id="PTHR47456:SF1">
    <property type="entry name" value="PHD-TYPE DOMAIN-CONTAINING PROTEIN"/>
    <property type="match status" value="1"/>
</dbReference>
<feature type="compositionally biased region" description="Polar residues" evidence="1">
    <location>
        <begin position="389"/>
        <end position="416"/>
    </location>
</feature>
<dbReference type="Gene3D" id="3.40.395.10">
    <property type="entry name" value="Adenoviral Proteinase, Chain A"/>
    <property type="match status" value="1"/>
</dbReference>
<dbReference type="EMBL" id="CAJPWZ010000466">
    <property type="protein sequence ID" value="CAG2193815.1"/>
    <property type="molecule type" value="Genomic_DNA"/>
</dbReference>
<reference evidence="2" key="1">
    <citation type="submission" date="2021-03" db="EMBL/GenBank/DDBJ databases">
        <authorList>
            <person name="Bekaert M."/>
        </authorList>
    </citation>
    <scope>NUCLEOTIDE SEQUENCE</scope>
</reference>
<feature type="region of interest" description="Disordered" evidence="1">
    <location>
        <begin position="389"/>
        <end position="495"/>
    </location>
</feature>
<proteinExistence type="predicted"/>
<dbReference type="SUPFAM" id="SSF54001">
    <property type="entry name" value="Cysteine proteinases"/>
    <property type="match status" value="1"/>
</dbReference>
<evidence type="ECO:0000256" key="1">
    <source>
        <dbReference type="SAM" id="MobiDB-lite"/>
    </source>
</evidence>
<gene>
    <name evidence="2" type="ORF">MEDL_8894</name>
</gene>
<protein>
    <submittedName>
        <fullName evidence="2">Uncharacterized protein</fullName>
    </submittedName>
</protein>
<name>A0A8S3QAX2_MYTED</name>
<keyword evidence="3" id="KW-1185">Reference proteome</keyword>
<organism evidence="2 3">
    <name type="scientific">Mytilus edulis</name>
    <name type="common">Blue mussel</name>
    <dbReference type="NCBI Taxonomy" id="6550"/>
    <lineage>
        <taxon>Eukaryota</taxon>
        <taxon>Metazoa</taxon>
        <taxon>Spiralia</taxon>
        <taxon>Lophotrochozoa</taxon>
        <taxon>Mollusca</taxon>
        <taxon>Bivalvia</taxon>
        <taxon>Autobranchia</taxon>
        <taxon>Pteriomorphia</taxon>
        <taxon>Mytilida</taxon>
        <taxon>Mytiloidea</taxon>
        <taxon>Mytilidae</taxon>
        <taxon>Mytilinae</taxon>
        <taxon>Mytilus</taxon>
    </lineage>
</organism>
<dbReference type="AlphaFoldDB" id="A0A8S3QAX2"/>
<evidence type="ECO:0000313" key="2">
    <source>
        <dbReference type="EMBL" id="CAG2193815.1"/>
    </source>
</evidence>
<sequence>MLQLVAEWQQQNPADNFDFMPAAEIHSDENGVCLENIEEIEQDDSDEVYTSEKSEASSAFFFVIRHNFKGICYKETFVFLCDFHREQSWTRWTTKISNGVSGAKDKVLAMLRSYIKDNATSMETVGRQYNADVPTFLKDRPSTFIRNCMDKMNLASVVDATDVEKLSSTSFKVKVSQEKSLGITKSISDPQIANATPGSGTCYHANTYASHSLEHAEFRDPIFAMVGEGETVINASHPPKHVEFRDPICTVMGEEDIVIRNNTRSGITLNIEGYQINQNSLDDLDSELPDEVNIEDYDILLGALCENNNHWCLMVIYPQSRELFVFESFRREQDTTGPIFTELVFAEHVLTDNDFMFDSSKRAIRASRHIIGQVLVDNSATNGCANKITPTATQGYAPRTQQQQPKALPTRTQEQQPKAMPPRTQQQQPKAMSTRSQQQKLKAMPIRTQQQQLQDMPPRTQQQQPKDMPQSTQQQQPKGYAPKYTTAATQGYAPQ</sequence>
<dbReference type="Proteomes" id="UP000683360">
    <property type="component" value="Unassembled WGS sequence"/>
</dbReference>
<feature type="compositionally biased region" description="Polar residues" evidence="1">
    <location>
        <begin position="447"/>
        <end position="477"/>
    </location>
</feature>